<evidence type="ECO:0000313" key="3">
    <source>
        <dbReference type="EMBL" id="HJF92961.1"/>
    </source>
</evidence>
<dbReference type="PROSITE" id="PS50930">
    <property type="entry name" value="HTH_LYTTR"/>
    <property type="match status" value="1"/>
</dbReference>
<reference evidence="3" key="2">
    <citation type="submission" date="2021-09" db="EMBL/GenBank/DDBJ databases">
        <authorList>
            <person name="Gilroy R."/>
        </authorList>
    </citation>
    <scope>NUCLEOTIDE SEQUENCE</scope>
    <source>
        <strain evidence="3">CHK55-1828</strain>
    </source>
</reference>
<dbReference type="RefSeq" id="WP_276828902.1">
    <property type="nucleotide sequence ID" value="NZ_DYVX01000092.1"/>
</dbReference>
<dbReference type="GO" id="GO:0000156">
    <property type="term" value="F:phosphorelay response regulator activity"/>
    <property type="evidence" value="ECO:0007669"/>
    <property type="project" value="InterPro"/>
</dbReference>
<feature type="transmembrane region" description="Helical" evidence="1">
    <location>
        <begin position="95"/>
        <end position="118"/>
    </location>
</feature>
<feature type="transmembrane region" description="Helical" evidence="1">
    <location>
        <begin position="27"/>
        <end position="46"/>
    </location>
</feature>
<dbReference type="Proteomes" id="UP000717835">
    <property type="component" value="Unassembled WGS sequence"/>
</dbReference>
<feature type="transmembrane region" description="Helical" evidence="1">
    <location>
        <begin position="58"/>
        <end position="83"/>
    </location>
</feature>
<protein>
    <submittedName>
        <fullName evidence="3">LytTR family transcriptional regulator</fullName>
    </submittedName>
</protein>
<sequence length="301" mass="33820">MMVTSFKRLVTLLRSPYPELRQRWKTVVLPSLLVFFILYVLQPFGISKMGENKLPVLVGYAVVSSAMLAVSVYVLPALFPAWYREERWTVGKEMIATLLLCVLITLGNWCYTAAVFGLELDMRLLGICLMWMVVIGPFPIVLFVMWNRNLQLRRNLQEAVEMNVRLGERMRAEAASACVPAEAGAEVRLESGTRESLALDPVRLLYAESEGNYVRLNYLAAGSDRPAVKLLRLTMKQAEEAFSDYPYIIRCHRAYLVNLHRVAKVTGNAQGYRLHLEGCGAEVPVSRSYAAGVKRGLAGIK</sequence>
<dbReference type="AlphaFoldDB" id="A0A921I009"/>
<dbReference type="InterPro" id="IPR007492">
    <property type="entry name" value="LytTR_DNA-bd_dom"/>
</dbReference>
<evidence type="ECO:0000313" key="4">
    <source>
        <dbReference type="Proteomes" id="UP000717835"/>
    </source>
</evidence>
<name>A0A921I009_9BACT</name>
<dbReference type="EMBL" id="DYVX01000092">
    <property type="protein sequence ID" value="HJF92961.1"/>
    <property type="molecule type" value="Genomic_DNA"/>
</dbReference>
<dbReference type="PANTHER" id="PTHR37299:SF1">
    <property type="entry name" value="STAGE 0 SPORULATION PROTEIN A HOMOLOG"/>
    <property type="match status" value="1"/>
</dbReference>
<gene>
    <name evidence="3" type="ORF">K8W02_11370</name>
</gene>
<comment type="caution">
    <text evidence="3">The sequence shown here is derived from an EMBL/GenBank/DDBJ whole genome shotgun (WGS) entry which is preliminary data.</text>
</comment>
<proteinExistence type="predicted"/>
<keyword evidence="1" id="KW-0812">Transmembrane</keyword>
<keyword evidence="1" id="KW-1133">Transmembrane helix</keyword>
<dbReference type="InterPro" id="IPR046947">
    <property type="entry name" value="LytR-like"/>
</dbReference>
<dbReference type="Gene3D" id="2.40.50.1020">
    <property type="entry name" value="LytTr DNA-binding domain"/>
    <property type="match status" value="1"/>
</dbReference>
<organism evidence="3 4">
    <name type="scientific">Mediterranea massiliensis</name>
    <dbReference type="NCBI Taxonomy" id="1841865"/>
    <lineage>
        <taxon>Bacteria</taxon>
        <taxon>Pseudomonadati</taxon>
        <taxon>Bacteroidota</taxon>
        <taxon>Bacteroidia</taxon>
        <taxon>Bacteroidales</taxon>
        <taxon>Bacteroidaceae</taxon>
        <taxon>Mediterranea</taxon>
    </lineage>
</organism>
<evidence type="ECO:0000259" key="2">
    <source>
        <dbReference type="PROSITE" id="PS50930"/>
    </source>
</evidence>
<feature type="domain" description="HTH LytTR-type" evidence="2">
    <location>
        <begin position="204"/>
        <end position="299"/>
    </location>
</feature>
<evidence type="ECO:0000256" key="1">
    <source>
        <dbReference type="SAM" id="Phobius"/>
    </source>
</evidence>
<dbReference type="SMART" id="SM00850">
    <property type="entry name" value="LytTR"/>
    <property type="match status" value="1"/>
</dbReference>
<reference evidence="3" key="1">
    <citation type="journal article" date="2021" name="PeerJ">
        <title>Extensive microbial diversity within the chicken gut microbiome revealed by metagenomics and culture.</title>
        <authorList>
            <person name="Gilroy R."/>
            <person name="Ravi A."/>
            <person name="Getino M."/>
            <person name="Pursley I."/>
            <person name="Horton D.L."/>
            <person name="Alikhan N.F."/>
            <person name="Baker D."/>
            <person name="Gharbi K."/>
            <person name="Hall N."/>
            <person name="Watson M."/>
            <person name="Adriaenssens E.M."/>
            <person name="Foster-Nyarko E."/>
            <person name="Jarju S."/>
            <person name="Secka A."/>
            <person name="Antonio M."/>
            <person name="Oren A."/>
            <person name="Chaudhuri R.R."/>
            <person name="La Ragione R."/>
            <person name="Hildebrand F."/>
            <person name="Pallen M.J."/>
        </authorList>
    </citation>
    <scope>NUCLEOTIDE SEQUENCE</scope>
    <source>
        <strain evidence="3">CHK55-1828</strain>
    </source>
</reference>
<dbReference type="GO" id="GO:0003677">
    <property type="term" value="F:DNA binding"/>
    <property type="evidence" value="ECO:0007669"/>
    <property type="project" value="InterPro"/>
</dbReference>
<dbReference type="Pfam" id="PF04397">
    <property type="entry name" value="LytTR"/>
    <property type="match status" value="1"/>
</dbReference>
<feature type="transmembrane region" description="Helical" evidence="1">
    <location>
        <begin position="124"/>
        <end position="146"/>
    </location>
</feature>
<keyword evidence="1" id="KW-0472">Membrane</keyword>
<dbReference type="PANTHER" id="PTHR37299">
    <property type="entry name" value="TRANSCRIPTIONAL REGULATOR-RELATED"/>
    <property type="match status" value="1"/>
</dbReference>
<accession>A0A921I009</accession>